<keyword evidence="2" id="KW-1185">Reference proteome</keyword>
<accession>A0ABS5NNL6</accession>
<protein>
    <submittedName>
        <fullName evidence="1">Uncharacterized protein</fullName>
    </submittedName>
</protein>
<evidence type="ECO:0000313" key="1">
    <source>
        <dbReference type="EMBL" id="MBS4188993.1"/>
    </source>
</evidence>
<dbReference type="Proteomes" id="UP000681027">
    <property type="component" value="Unassembled WGS sequence"/>
</dbReference>
<gene>
    <name evidence="1" type="ORF">KHA94_02020</name>
</gene>
<name>A0ABS5NNL6_9BACI</name>
<evidence type="ECO:0000313" key="2">
    <source>
        <dbReference type="Proteomes" id="UP000681027"/>
    </source>
</evidence>
<reference evidence="1 2" key="1">
    <citation type="submission" date="2021-05" db="EMBL/GenBank/DDBJ databases">
        <title>Novel Bacillus species.</title>
        <authorList>
            <person name="Liu G."/>
        </authorList>
    </citation>
    <scope>NUCLEOTIDE SEQUENCE [LARGE SCALE GENOMIC DNA]</scope>
    <source>
        <strain evidence="1 2">FJAT-49705</strain>
    </source>
</reference>
<sequence>MIKAIAFESNENKGCYAPDGVEKVFEGGEDGNVTKLAKAFLVIRDDFDKPTNSPTNLFSKII</sequence>
<comment type="caution">
    <text evidence="1">The sequence shown here is derived from an EMBL/GenBank/DDBJ whole genome shotgun (WGS) entry which is preliminary data.</text>
</comment>
<dbReference type="EMBL" id="JAGYPM010000001">
    <property type="protein sequence ID" value="MBS4188993.1"/>
    <property type="molecule type" value="Genomic_DNA"/>
</dbReference>
<organism evidence="1 2">
    <name type="scientific">Cytobacillus citreus</name>
    <dbReference type="NCBI Taxonomy" id="2833586"/>
    <lineage>
        <taxon>Bacteria</taxon>
        <taxon>Bacillati</taxon>
        <taxon>Bacillota</taxon>
        <taxon>Bacilli</taxon>
        <taxon>Bacillales</taxon>
        <taxon>Bacillaceae</taxon>
        <taxon>Cytobacillus</taxon>
    </lineage>
</organism>
<dbReference type="RefSeq" id="WP_213100480.1">
    <property type="nucleotide sequence ID" value="NZ_JAGYPM010000001.1"/>
</dbReference>
<proteinExistence type="predicted"/>